<dbReference type="OrthoDB" id="27330at2"/>
<dbReference type="RefSeq" id="WP_135111869.1">
    <property type="nucleotide sequence ID" value="NZ_SRHY01000084.1"/>
</dbReference>
<evidence type="ECO:0000256" key="1">
    <source>
        <dbReference type="ARBA" id="ARBA00006068"/>
    </source>
</evidence>
<feature type="region of interest" description="Disordered" evidence="5">
    <location>
        <begin position="321"/>
        <end position="340"/>
    </location>
</feature>
<dbReference type="PANTHER" id="PTHR33392">
    <property type="entry name" value="POLYISOPRENYL-TEICHOIC ACID--PEPTIDOGLYCAN TEICHOIC ACID TRANSFERASE TAGU"/>
    <property type="match status" value="1"/>
</dbReference>
<dbReference type="AlphaFoldDB" id="A0A4Y9A6W6"/>
<reference evidence="8 9" key="1">
    <citation type="submission" date="2019-03" db="EMBL/GenBank/DDBJ databases">
        <title>Genome sequence of Lentibacillus salicampi ATCC BAA-719.</title>
        <authorList>
            <person name="Maclea K.S."/>
            <person name="Simoes Junior M."/>
        </authorList>
    </citation>
    <scope>NUCLEOTIDE SEQUENCE [LARGE SCALE GENOMIC DNA]</scope>
    <source>
        <strain evidence="8 9">ATCC BAA-719</strain>
    </source>
</reference>
<keyword evidence="9" id="KW-1185">Reference proteome</keyword>
<keyword evidence="3" id="KW-0735">Signal-anchor</keyword>
<evidence type="ECO:0000256" key="6">
    <source>
        <dbReference type="SAM" id="Phobius"/>
    </source>
</evidence>
<evidence type="ECO:0000256" key="4">
    <source>
        <dbReference type="ARBA" id="ARBA00022989"/>
    </source>
</evidence>
<evidence type="ECO:0000313" key="8">
    <source>
        <dbReference type="EMBL" id="TFJ90257.1"/>
    </source>
</evidence>
<dbReference type="EMBL" id="SRHY01000084">
    <property type="protein sequence ID" value="TFJ90257.1"/>
    <property type="molecule type" value="Genomic_DNA"/>
</dbReference>
<feature type="compositionally biased region" description="Polar residues" evidence="5">
    <location>
        <begin position="327"/>
        <end position="340"/>
    </location>
</feature>
<gene>
    <name evidence="8" type="ORF">E4U82_19295</name>
</gene>
<accession>A0A4Y9A6W6</accession>
<dbReference type="GO" id="GO:0071555">
    <property type="term" value="P:cell wall organization"/>
    <property type="evidence" value="ECO:0007669"/>
    <property type="project" value="UniProtKB-KW"/>
</dbReference>
<keyword evidence="6" id="KW-0472">Membrane</keyword>
<keyword evidence="4 6" id="KW-1133">Transmembrane helix</keyword>
<dbReference type="NCBIfam" id="TIGR00350">
    <property type="entry name" value="lytR_cpsA_psr"/>
    <property type="match status" value="1"/>
</dbReference>
<feature type="transmembrane region" description="Helical" evidence="6">
    <location>
        <begin position="20"/>
        <end position="40"/>
    </location>
</feature>
<evidence type="ECO:0000256" key="3">
    <source>
        <dbReference type="ARBA" id="ARBA00022968"/>
    </source>
</evidence>
<evidence type="ECO:0000256" key="2">
    <source>
        <dbReference type="ARBA" id="ARBA00022692"/>
    </source>
</evidence>
<proteinExistence type="inferred from homology"/>
<sequence>MQQRIDMRRRKKKKKLRRRVLYIALTVFLLLAGGVGYMLVQTYTAASSSYDDLDRDKSDLRSEAVSISDDPISILLLGVEDYSTNGDNGRTDTMIVATFNPGDEKLKLLSLPRDTLVEIAGRGTQEKIAHAHAYGGKEMAIKTVEQFLDIPIDYYAAVNFDAFTNIVDILGGVEVDVPFDFEQRTIRESGNENLQFTEGPMELNGEEALAFARMRKKDPRGDIGRNERQQQVIKAIIDKATSLGTVTKVDDLAEEVGNNVKTNMKVSEGLGFYREYSDFSTSNIDKLSYDTYPQTINGRDYQIPDEESLEEVKQTLKEHLGLVTPTAPDSQSETSTTEHP</sequence>
<protein>
    <submittedName>
        <fullName evidence="8">LytR family transcriptional regulator</fullName>
    </submittedName>
</protein>
<dbReference type="PANTHER" id="PTHR33392:SF10">
    <property type="entry name" value="POLYISOPRENYL-TEICHOIC ACID--PEPTIDOGLYCAN TEICHOIC ACID TRANSFERASE TAGV"/>
    <property type="match status" value="1"/>
</dbReference>
<dbReference type="InterPro" id="IPR050922">
    <property type="entry name" value="LytR/CpsA/Psr_CW_biosynth"/>
</dbReference>
<comment type="similarity">
    <text evidence="1">Belongs to the LytR/CpsA/Psr (LCP) family.</text>
</comment>
<dbReference type="Gene3D" id="3.40.630.190">
    <property type="entry name" value="LCP protein"/>
    <property type="match status" value="1"/>
</dbReference>
<dbReference type="Pfam" id="PF03816">
    <property type="entry name" value="LytR_cpsA_psr"/>
    <property type="match status" value="1"/>
</dbReference>
<dbReference type="Proteomes" id="UP000298484">
    <property type="component" value="Unassembled WGS sequence"/>
</dbReference>
<feature type="domain" description="Cell envelope-related transcriptional attenuator" evidence="7">
    <location>
        <begin position="90"/>
        <end position="241"/>
    </location>
</feature>
<dbReference type="InterPro" id="IPR004474">
    <property type="entry name" value="LytR_CpsA_psr"/>
</dbReference>
<keyword evidence="2 6" id="KW-0812">Transmembrane</keyword>
<name>A0A4Y9A6W6_9BACI</name>
<evidence type="ECO:0000313" key="9">
    <source>
        <dbReference type="Proteomes" id="UP000298484"/>
    </source>
</evidence>
<evidence type="ECO:0000259" key="7">
    <source>
        <dbReference type="Pfam" id="PF03816"/>
    </source>
</evidence>
<organism evidence="8 9">
    <name type="scientific">Lentibacillus salicampi</name>
    <dbReference type="NCBI Taxonomy" id="175306"/>
    <lineage>
        <taxon>Bacteria</taxon>
        <taxon>Bacillati</taxon>
        <taxon>Bacillota</taxon>
        <taxon>Bacilli</taxon>
        <taxon>Bacillales</taxon>
        <taxon>Bacillaceae</taxon>
        <taxon>Lentibacillus</taxon>
    </lineage>
</organism>
<comment type="caution">
    <text evidence="8">The sequence shown here is derived from an EMBL/GenBank/DDBJ whole genome shotgun (WGS) entry which is preliminary data.</text>
</comment>
<evidence type="ECO:0000256" key="5">
    <source>
        <dbReference type="SAM" id="MobiDB-lite"/>
    </source>
</evidence>